<evidence type="ECO:0000256" key="2">
    <source>
        <dbReference type="ARBA" id="ARBA00022980"/>
    </source>
</evidence>
<reference evidence="6" key="2">
    <citation type="journal article" date="2013" name="G3 (Bethesda)">
        <title>Genomes of Ashbya fungi isolated from insects reveal four mating-type loci, numerous translocations, lack of transposons, and distinct gene duplications.</title>
        <authorList>
            <person name="Dietrich F.S."/>
            <person name="Voegeli S."/>
            <person name="Kuo S."/>
            <person name="Philippsen P."/>
        </authorList>
    </citation>
    <scope>GENOME REANNOTATION</scope>
    <source>
        <strain evidence="6">ATCC 10895 / CBS 109.51 / FGSC 9923 / NRRL Y-1056</strain>
    </source>
</reference>
<comment type="similarity">
    <text evidence="1">Belongs to the bacterial ribosomal protein bL9 family.</text>
</comment>
<dbReference type="eggNOG" id="ENOG502S54F">
    <property type="taxonomic scope" value="Eukaryota"/>
</dbReference>
<evidence type="ECO:0000313" key="5">
    <source>
        <dbReference type="EMBL" id="AAS50426.1"/>
    </source>
</evidence>
<evidence type="ECO:0000256" key="3">
    <source>
        <dbReference type="ARBA" id="ARBA00023274"/>
    </source>
</evidence>
<evidence type="ECO:0000313" key="6">
    <source>
        <dbReference type="Proteomes" id="UP000000591"/>
    </source>
</evidence>
<sequence length="143" mass="15934">MFRPTLRACSAYSKRNNKVRVQILQNFERFQLYRGEVVNVSPSLMRNYLHRNNGARYILWEKDIDQGLVQEAAATRQRMLSQRAAAEASEPDAEPVTIQKTAETGSPAAEPTEKEAPAEAPAKRSGLSPRPTVADVKIPGLEL</sequence>
<dbReference type="FunCoup" id="Q75EL8">
    <property type="interactions" value="140"/>
</dbReference>
<keyword evidence="2" id="KW-0689">Ribosomal protein</keyword>
<dbReference type="InterPro" id="IPR036935">
    <property type="entry name" value="Ribosomal_bL9_N_sf"/>
</dbReference>
<dbReference type="GO" id="GO:0005739">
    <property type="term" value="C:mitochondrion"/>
    <property type="evidence" value="ECO:0000318"/>
    <property type="project" value="GO_Central"/>
</dbReference>
<dbReference type="OrthoDB" id="5555409at2759"/>
<dbReference type="RefSeq" id="NP_982602.1">
    <property type="nucleotide sequence ID" value="NM_207955.1"/>
</dbReference>
<accession>Q75EL8</accession>
<dbReference type="KEGG" id="ago:AGOS_AAR061W"/>
<dbReference type="HOGENOM" id="CLU_1846247_0_0_1"/>
<dbReference type="GO" id="GO:0003735">
    <property type="term" value="F:structural constituent of ribosome"/>
    <property type="evidence" value="ECO:0007669"/>
    <property type="project" value="EnsemblFungi"/>
</dbReference>
<organism evidence="5 6">
    <name type="scientific">Eremothecium gossypii (strain ATCC 10895 / CBS 109.51 / FGSC 9923 / NRRL Y-1056)</name>
    <name type="common">Yeast</name>
    <name type="synonym">Ashbya gossypii</name>
    <dbReference type="NCBI Taxonomy" id="284811"/>
    <lineage>
        <taxon>Eukaryota</taxon>
        <taxon>Fungi</taxon>
        <taxon>Dikarya</taxon>
        <taxon>Ascomycota</taxon>
        <taxon>Saccharomycotina</taxon>
        <taxon>Saccharomycetes</taxon>
        <taxon>Saccharomycetales</taxon>
        <taxon>Saccharomycetaceae</taxon>
        <taxon>Eremothecium</taxon>
    </lineage>
</organism>
<dbReference type="EMBL" id="AE016814">
    <property type="protein sequence ID" value="AAS50426.1"/>
    <property type="molecule type" value="Genomic_DNA"/>
</dbReference>
<evidence type="ECO:0000256" key="4">
    <source>
        <dbReference type="SAM" id="MobiDB-lite"/>
    </source>
</evidence>
<name>Q75EL8_EREGS</name>
<dbReference type="InParanoid" id="Q75EL8"/>
<dbReference type="GeneID" id="4618813"/>
<dbReference type="GO" id="GO:0005762">
    <property type="term" value="C:mitochondrial large ribosomal subunit"/>
    <property type="evidence" value="ECO:0007669"/>
    <property type="project" value="EnsemblFungi"/>
</dbReference>
<evidence type="ECO:0000256" key="1">
    <source>
        <dbReference type="ARBA" id="ARBA00010605"/>
    </source>
</evidence>
<feature type="region of interest" description="Disordered" evidence="4">
    <location>
        <begin position="80"/>
        <end position="143"/>
    </location>
</feature>
<dbReference type="Proteomes" id="UP000000591">
    <property type="component" value="Chromosome I"/>
</dbReference>
<dbReference type="AlphaFoldDB" id="Q75EL8"/>
<reference evidence="5 6" key="1">
    <citation type="journal article" date="2004" name="Science">
        <title>The Ashbya gossypii genome as a tool for mapping the ancient Saccharomyces cerevisiae genome.</title>
        <authorList>
            <person name="Dietrich F.S."/>
            <person name="Voegeli S."/>
            <person name="Brachat S."/>
            <person name="Lerch A."/>
            <person name="Gates K."/>
            <person name="Steiner S."/>
            <person name="Mohr C."/>
            <person name="Pohlmann R."/>
            <person name="Luedi P."/>
            <person name="Choi S."/>
            <person name="Wing R.A."/>
            <person name="Flavier A."/>
            <person name="Gaffney T.D."/>
            <person name="Philippsen P."/>
        </authorList>
    </citation>
    <scope>NUCLEOTIDE SEQUENCE [LARGE SCALE GENOMIC DNA]</scope>
    <source>
        <strain evidence="6">ATCC 10895 / CBS 109.51 / FGSC 9923 / NRRL Y-1056</strain>
    </source>
</reference>
<protein>
    <submittedName>
        <fullName evidence="5">AAR061Wp</fullName>
    </submittedName>
</protein>
<keyword evidence="6" id="KW-1185">Reference proteome</keyword>
<gene>
    <name evidence="5" type="ORF">AGOS_AAR061W</name>
</gene>
<keyword evidence="3" id="KW-0687">Ribonucleoprotein</keyword>
<dbReference type="OMA" id="NYNGARY"/>
<dbReference type="Gene3D" id="3.40.5.10">
    <property type="entry name" value="Ribosomal protein L9, N-terminal domain"/>
    <property type="match status" value="1"/>
</dbReference>
<proteinExistence type="inferred from homology"/>
<dbReference type="STRING" id="284811.Q75EL8"/>